<dbReference type="GO" id="GO:0016020">
    <property type="term" value="C:membrane"/>
    <property type="evidence" value="ECO:0007669"/>
    <property type="project" value="TreeGrafter"/>
</dbReference>
<dbReference type="InterPro" id="IPR051564">
    <property type="entry name" value="LRR_receptor-like_kinase"/>
</dbReference>
<dbReference type="Proteomes" id="UP000325577">
    <property type="component" value="Linkage Group LG12"/>
</dbReference>
<organism evidence="2 3">
    <name type="scientific">Nyssa sinensis</name>
    <dbReference type="NCBI Taxonomy" id="561372"/>
    <lineage>
        <taxon>Eukaryota</taxon>
        <taxon>Viridiplantae</taxon>
        <taxon>Streptophyta</taxon>
        <taxon>Embryophyta</taxon>
        <taxon>Tracheophyta</taxon>
        <taxon>Spermatophyta</taxon>
        <taxon>Magnoliopsida</taxon>
        <taxon>eudicotyledons</taxon>
        <taxon>Gunneridae</taxon>
        <taxon>Pentapetalae</taxon>
        <taxon>asterids</taxon>
        <taxon>Cornales</taxon>
        <taxon>Nyssaceae</taxon>
        <taxon>Nyssa</taxon>
    </lineage>
</organism>
<accession>A0A5J5BM82</accession>
<protein>
    <recommendedName>
        <fullName evidence="4">Serine-threonine/tyrosine-protein kinase catalytic domain-containing protein</fullName>
    </recommendedName>
</protein>
<dbReference type="PANTHER" id="PTHR48055">
    <property type="entry name" value="LEUCINE-RICH REPEAT RECEPTOR PROTEIN KINASE EMS1"/>
    <property type="match status" value="1"/>
</dbReference>
<dbReference type="Gene3D" id="1.10.510.10">
    <property type="entry name" value="Transferase(Phosphotransferase) domain 1"/>
    <property type="match status" value="1"/>
</dbReference>
<dbReference type="OrthoDB" id="1103805at2759"/>
<dbReference type="InterPro" id="IPR011009">
    <property type="entry name" value="Kinase-like_dom_sf"/>
</dbReference>
<evidence type="ECO:0000313" key="3">
    <source>
        <dbReference type="Proteomes" id="UP000325577"/>
    </source>
</evidence>
<gene>
    <name evidence="2" type="ORF">F0562_023984</name>
</gene>
<reference evidence="2 3" key="1">
    <citation type="submission" date="2019-09" db="EMBL/GenBank/DDBJ databases">
        <title>A chromosome-level genome assembly of the Chinese tupelo Nyssa sinensis.</title>
        <authorList>
            <person name="Yang X."/>
            <person name="Kang M."/>
            <person name="Yang Y."/>
            <person name="Xiong H."/>
            <person name="Wang M."/>
            <person name="Zhang Z."/>
            <person name="Wang Z."/>
            <person name="Wu H."/>
            <person name="Ma T."/>
            <person name="Liu J."/>
            <person name="Xi Z."/>
        </authorList>
    </citation>
    <scope>NUCLEOTIDE SEQUENCE [LARGE SCALE GENOMIC DNA]</scope>
    <source>
        <strain evidence="2">J267</strain>
        <tissue evidence="2">Leaf</tissue>
    </source>
</reference>
<dbReference type="EMBL" id="CM018035">
    <property type="protein sequence ID" value="KAA8542832.1"/>
    <property type="molecule type" value="Genomic_DNA"/>
</dbReference>
<dbReference type="SUPFAM" id="SSF56112">
    <property type="entry name" value="Protein kinase-like (PK-like)"/>
    <property type="match status" value="1"/>
</dbReference>
<evidence type="ECO:0008006" key="4">
    <source>
        <dbReference type="Google" id="ProtNLM"/>
    </source>
</evidence>
<feature type="region of interest" description="Disordered" evidence="1">
    <location>
        <begin position="197"/>
        <end position="226"/>
    </location>
</feature>
<name>A0A5J5BM82_9ASTE</name>
<dbReference type="AlphaFoldDB" id="A0A5J5BM82"/>
<dbReference type="PANTHER" id="PTHR48055:SF55">
    <property type="entry name" value="PROTEIN KINASE DOMAIN-CONTAINING PROTEIN"/>
    <property type="match status" value="1"/>
</dbReference>
<keyword evidence="3" id="KW-1185">Reference proteome</keyword>
<evidence type="ECO:0000256" key="1">
    <source>
        <dbReference type="SAM" id="MobiDB-lite"/>
    </source>
</evidence>
<evidence type="ECO:0000313" key="2">
    <source>
        <dbReference type="EMBL" id="KAA8542832.1"/>
    </source>
</evidence>
<sequence length="250" mass="28267">MGERVSTYGDVYSYGIILLAMFTGKRPTDDMFTNGLNLHNSVKMALPERVMEIVDPILLHTMDEEVTINHIHKEEIMCTIQECMISVFRVGVTCSTELPRERMDMNDVSRELRLKWRSSANNLRQWRRVHQRLLEALRHHNSRLRVHSAKSLVNLGLSVLSSRFQPSRFGLASDSPHPWPEWVTFVDGLKAKGYFVKSPQPSPPAAAAKDGDGDGEGGDSKGSDGAVYKDMTLLKDACLSFARDRFDIFK</sequence>
<proteinExistence type="predicted"/>